<organism evidence="2 3">
    <name type="scientific">Streptococcus equi subsp. ruminatorum</name>
    <dbReference type="NCBI Taxonomy" id="254358"/>
    <lineage>
        <taxon>Bacteria</taxon>
        <taxon>Bacillati</taxon>
        <taxon>Bacillota</taxon>
        <taxon>Bacilli</taxon>
        <taxon>Lactobacillales</taxon>
        <taxon>Streptococcaceae</taxon>
        <taxon>Streptococcus</taxon>
    </lineage>
</organism>
<reference evidence="2 3" key="1">
    <citation type="submission" date="2020-02" db="EMBL/GenBank/DDBJ databases">
        <title>M-like protein SrM is not crucial to the virulence of a novel isolate of Streptococcus equi subsp. ruminatorum from Macaca mulatta.</title>
        <authorList>
            <person name="Guo G."/>
            <person name="Cheng L."/>
            <person name="Zhang W."/>
        </authorList>
    </citation>
    <scope>NUCLEOTIDE SEQUENCE [LARGE SCALE GENOMIC DNA]</scope>
    <source>
        <strain evidence="2 3">FJ1804</strain>
    </source>
</reference>
<gene>
    <name evidence="2" type="ORF">G5B50_09245</name>
</gene>
<feature type="transmembrane region" description="Helical" evidence="1">
    <location>
        <begin position="103"/>
        <end position="126"/>
    </location>
</feature>
<evidence type="ECO:0000313" key="3">
    <source>
        <dbReference type="Proteomes" id="UP000479499"/>
    </source>
</evidence>
<keyword evidence="1" id="KW-0472">Membrane</keyword>
<protein>
    <submittedName>
        <fullName evidence="2">Uncharacterized protein</fullName>
    </submittedName>
</protein>
<dbReference type="Proteomes" id="UP000479499">
    <property type="component" value="Unassembled WGS sequence"/>
</dbReference>
<keyword evidence="1" id="KW-0812">Transmembrane</keyword>
<dbReference type="EMBL" id="JAAKFZ010000032">
    <property type="protein sequence ID" value="NGL84941.1"/>
    <property type="molecule type" value="Genomic_DNA"/>
</dbReference>
<dbReference type="RefSeq" id="WP_164337067.1">
    <property type="nucleotide sequence ID" value="NZ_JAAKFZ010000032.1"/>
</dbReference>
<proteinExistence type="predicted"/>
<name>A0A6M1L054_9STRE</name>
<feature type="transmembrane region" description="Helical" evidence="1">
    <location>
        <begin position="147"/>
        <end position="170"/>
    </location>
</feature>
<evidence type="ECO:0000313" key="2">
    <source>
        <dbReference type="EMBL" id="NGL84941.1"/>
    </source>
</evidence>
<keyword evidence="1" id="KW-1133">Transmembrane helix</keyword>
<accession>A0A6M1L054</accession>
<evidence type="ECO:0000256" key="1">
    <source>
        <dbReference type="SAM" id="Phobius"/>
    </source>
</evidence>
<comment type="caution">
    <text evidence="2">The sequence shown here is derived from an EMBL/GenBank/DDBJ whole genome shotgun (WGS) entry which is preliminary data.</text>
</comment>
<sequence>MKKVKQLIIAMLASLLLIVNTVPSIVYASEVTRIQQEEKVIEEKLSQPLEISKSELDTLIQEKKALYPNLTEQEMREIAYKAMSPYTFRASVWDGQGVTLDEFAWAFDVIVGGLISGYATIGKYVAKHGVAAARAVLSRAAKAAAQRLGVLTGFISGLLGAAFSVINIYYNVGYALAQYVDARDYHPNNGRINAWA</sequence>
<dbReference type="AlphaFoldDB" id="A0A6M1L054"/>